<gene>
    <name evidence="1" type="ORF">DARMORV10_A05P29810.1</name>
</gene>
<organism evidence="1">
    <name type="scientific">Brassica napus</name>
    <name type="common">Rape</name>
    <dbReference type="NCBI Taxonomy" id="3708"/>
    <lineage>
        <taxon>Eukaryota</taxon>
        <taxon>Viridiplantae</taxon>
        <taxon>Streptophyta</taxon>
        <taxon>Embryophyta</taxon>
        <taxon>Tracheophyta</taxon>
        <taxon>Spermatophyta</taxon>
        <taxon>Magnoliopsida</taxon>
        <taxon>eudicotyledons</taxon>
        <taxon>Gunneridae</taxon>
        <taxon>Pentapetalae</taxon>
        <taxon>rosids</taxon>
        <taxon>malvids</taxon>
        <taxon>Brassicales</taxon>
        <taxon>Brassicaceae</taxon>
        <taxon>Brassiceae</taxon>
        <taxon>Brassica</taxon>
    </lineage>
</organism>
<protein>
    <submittedName>
        <fullName evidence="1">(rape) hypothetical protein</fullName>
    </submittedName>
</protein>
<sequence>MQTAVPFRQVNVNIEKTTNEVTKRIAHLLYEAHKAAAAFREEN</sequence>
<evidence type="ECO:0000313" key="1">
    <source>
        <dbReference type="EMBL" id="CAF2100199.1"/>
    </source>
</evidence>
<dbReference type="AlphaFoldDB" id="A0A816TVN8"/>
<dbReference type="Proteomes" id="UP001295469">
    <property type="component" value="Chromosome A05"/>
</dbReference>
<accession>A0A816TVN8</accession>
<dbReference type="EMBL" id="HG994359">
    <property type="protein sequence ID" value="CAF2100199.1"/>
    <property type="molecule type" value="Genomic_DNA"/>
</dbReference>
<reference evidence="1" key="1">
    <citation type="submission" date="2021-01" db="EMBL/GenBank/DDBJ databases">
        <authorList>
            <consortium name="Genoscope - CEA"/>
            <person name="William W."/>
        </authorList>
    </citation>
    <scope>NUCLEOTIDE SEQUENCE</scope>
</reference>
<name>A0A816TVN8_BRANA</name>
<proteinExistence type="predicted"/>